<dbReference type="InterPro" id="IPR026284">
    <property type="entry name" value="A2MG_proteobact"/>
</dbReference>
<dbReference type="InterPro" id="IPR021868">
    <property type="entry name" value="Alpha_2_Macroglob_MG3"/>
</dbReference>
<dbReference type="SMART" id="SM01359">
    <property type="entry name" value="A2M_N_2"/>
    <property type="match status" value="1"/>
</dbReference>
<dbReference type="PIRSF" id="PIRSF038980">
    <property type="entry name" value="A2M_bac"/>
    <property type="match status" value="1"/>
</dbReference>
<organism evidence="6 7">
    <name type="scientific">Fodinicurvata halophila</name>
    <dbReference type="NCBI Taxonomy" id="1419723"/>
    <lineage>
        <taxon>Bacteria</taxon>
        <taxon>Pseudomonadati</taxon>
        <taxon>Pseudomonadota</taxon>
        <taxon>Alphaproteobacteria</taxon>
        <taxon>Rhodospirillales</taxon>
        <taxon>Rhodovibrionaceae</taxon>
        <taxon>Fodinicurvata</taxon>
    </lineage>
</organism>
<dbReference type="PANTHER" id="PTHR40094:SF1">
    <property type="entry name" value="UBIQUITIN DOMAIN-CONTAINING PROTEIN"/>
    <property type="match status" value="1"/>
</dbReference>
<dbReference type="Gene3D" id="1.50.10.20">
    <property type="match status" value="1"/>
</dbReference>
<feature type="domain" description="Apple" evidence="5">
    <location>
        <begin position="40"/>
        <end position="108"/>
    </location>
</feature>
<dbReference type="InterPro" id="IPR003609">
    <property type="entry name" value="Pan_app"/>
</dbReference>
<dbReference type="Pfam" id="PF00207">
    <property type="entry name" value="A2M"/>
    <property type="match status" value="1"/>
</dbReference>
<dbReference type="SMART" id="SM00223">
    <property type="entry name" value="APPLE"/>
    <property type="match status" value="1"/>
</dbReference>
<dbReference type="SUPFAM" id="SSF48452">
    <property type="entry name" value="TPR-like"/>
    <property type="match status" value="1"/>
</dbReference>
<dbReference type="InterPro" id="IPR000177">
    <property type="entry name" value="Apple"/>
</dbReference>
<dbReference type="Pfam" id="PF07703">
    <property type="entry name" value="A2M_BRD"/>
    <property type="match status" value="1"/>
</dbReference>
<dbReference type="InterPro" id="IPR041246">
    <property type="entry name" value="Bact_MG10"/>
</dbReference>
<evidence type="ECO:0000256" key="3">
    <source>
        <dbReference type="ARBA" id="ARBA00022737"/>
    </source>
</evidence>
<keyword evidence="3" id="KW-0677">Repeat</keyword>
<dbReference type="SMART" id="SM00028">
    <property type="entry name" value="TPR"/>
    <property type="match status" value="3"/>
</dbReference>
<dbReference type="Gene3D" id="3.50.4.10">
    <property type="entry name" value="Hepatocyte Growth Factor"/>
    <property type="match status" value="1"/>
</dbReference>
<dbReference type="Pfam" id="PF11974">
    <property type="entry name" value="bMG3"/>
    <property type="match status" value="1"/>
</dbReference>
<gene>
    <name evidence="6" type="ORF">ACFOW6_15490</name>
</gene>
<protein>
    <submittedName>
        <fullName evidence="6">MG2 domain-containing protein</fullName>
    </submittedName>
</protein>
<dbReference type="InterPro" id="IPR019734">
    <property type="entry name" value="TPR_rpt"/>
</dbReference>
<dbReference type="InterPro" id="IPR008930">
    <property type="entry name" value="Terpenoid_cyclase/PrenylTrfase"/>
</dbReference>
<dbReference type="EMBL" id="JBHSCW010000010">
    <property type="protein sequence ID" value="MFC4352955.1"/>
    <property type="molecule type" value="Genomic_DNA"/>
</dbReference>
<dbReference type="Pfam" id="PF17962">
    <property type="entry name" value="bMG6"/>
    <property type="match status" value="1"/>
</dbReference>
<dbReference type="InterPro" id="IPR047565">
    <property type="entry name" value="Alpha-macroglob_thiol-ester_cl"/>
</dbReference>
<dbReference type="RefSeq" id="WP_382423332.1">
    <property type="nucleotide sequence ID" value="NZ_JBHSCW010000010.1"/>
</dbReference>
<evidence type="ECO:0000256" key="1">
    <source>
        <dbReference type="ARBA" id="ARBA00010556"/>
    </source>
</evidence>
<dbReference type="CDD" id="cd01100">
    <property type="entry name" value="APPLE_Factor_XI_like"/>
    <property type="match status" value="1"/>
</dbReference>
<dbReference type="InterPro" id="IPR011626">
    <property type="entry name" value="Alpha-macroglobulin_TED"/>
</dbReference>
<proteinExistence type="inferred from homology"/>
<evidence type="ECO:0000313" key="6">
    <source>
        <dbReference type="EMBL" id="MFC4352955.1"/>
    </source>
</evidence>
<comment type="caution">
    <text evidence="6">The sequence shown here is derived from an EMBL/GenBank/DDBJ whole genome shotgun (WGS) entry which is preliminary data.</text>
</comment>
<dbReference type="Pfam" id="PF07678">
    <property type="entry name" value="TED_complement"/>
    <property type="match status" value="1"/>
</dbReference>
<evidence type="ECO:0000256" key="2">
    <source>
        <dbReference type="ARBA" id="ARBA00022729"/>
    </source>
</evidence>
<evidence type="ECO:0000313" key="7">
    <source>
        <dbReference type="Proteomes" id="UP001595799"/>
    </source>
</evidence>
<dbReference type="InterPro" id="IPR051802">
    <property type="entry name" value="YfhM-like"/>
</dbReference>
<dbReference type="InterPro" id="IPR011625">
    <property type="entry name" value="A2M_N_BRD"/>
</dbReference>
<dbReference type="Pfam" id="PF01835">
    <property type="entry name" value="MG2"/>
    <property type="match status" value="1"/>
</dbReference>
<dbReference type="Gene3D" id="1.25.40.10">
    <property type="entry name" value="Tetratricopeptide repeat domain"/>
    <property type="match status" value="1"/>
</dbReference>
<keyword evidence="7" id="KW-1185">Reference proteome</keyword>
<dbReference type="Pfam" id="PF17973">
    <property type="entry name" value="bMG10"/>
    <property type="match status" value="1"/>
</dbReference>
<dbReference type="Pfam" id="PF00024">
    <property type="entry name" value="PAN_1"/>
    <property type="match status" value="1"/>
</dbReference>
<dbReference type="SUPFAM" id="SSF48239">
    <property type="entry name" value="Terpenoid cyclases/Protein prenyltransferases"/>
    <property type="match status" value="1"/>
</dbReference>
<dbReference type="SMART" id="SM01360">
    <property type="entry name" value="A2M"/>
    <property type="match status" value="1"/>
</dbReference>
<dbReference type="SMART" id="SM01419">
    <property type="entry name" value="Thiol-ester_cl"/>
    <property type="match status" value="1"/>
</dbReference>
<dbReference type="InterPro" id="IPR049120">
    <property type="entry name" value="A2M_bMG2"/>
</dbReference>
<dbReference type="InterPro" id="IPR001599">
    <property type="entry name" value="Macroglobln_a2"/>
</dbReference>
<keyword evidence="2" id="KW-0732">Signal</keyword>
<dbReference type="PROSITE" id="PS50948">
    <property type="entry name" value="PAN"/>
    <property type="match status" value="1"/>
</dbReference>
<dbReference type="InterPro" id="IPR041203">
    <property type="entry name" value="Bact_A2M_MG5"/>
</dbReference>
<dbReference type="CDD" id="cd02891">
    <property type="entry name" value="A2M_like"/>
    <property type="match status" value="1"/>
</dbReference>
<dbReference type="InterPro" id="IPR002890">
    <property type="entry name" value="MG2"/>
</dbReference>
<dbReference type="PANTHER" id="PTHR40094">
    <property type="entry name" value="ALPHA-2-MACROGLOBULIN HOMOLOG"/>
    <property type="match status" value="1"/>
</dbReference>
<evidence type="ECO:0000256" key="4">
    <source>
        <dbReference type="ARBA" id="ARBA00023157"/>
    </source>
</evidence>
<accession>A0ABV8UP11</accession>
<sequence length="1835" mass="197537">MKLGECHWNSSSAWRDAVGTFGRLSFILVAFFALAATASAQDTSRIVTTENSDYFGFDLRTEQNVSLDECKQVCLNDPECRAFTYNIGPRWCFLKSDFGSLKPFDGAVAGKVVTAGAEPDIGAPPALRFVPAHVLREAEQYRDTLLGKASAGKAGFVALTSAAARALDAGDAQGAMRDYTAAIAVEPENATVWTGLARAAMALESTDNERANALQRAATGAAVTAYRLSRSARGRADALAALAAALEKRSLFRPALSAYEASLALQSSPQVQALYASLKRRKGFRVVDHSVDSDSATPRVCVQFSETLVRSDVDYAQYVTVDRARAPAIDLDDKQLCVTGLKHGEQYRITIRQGLPSEIGEVIAEPVPLEIYIRDRSPALRFTGDNFVLPSTARRGIPLVSVNTDSAQLSLHRVGERALARLLSESKFLQQLNGFEIEEVADNIGAPVWQGTVDIESELNENVTTSLPIDEALPEREPGVYMLTALPEGATSKVWENRATQWFLISDIGLSTFAGADGLSVFARSLATAKPTEGLKLTLLARNNEVLGEATTDADGHARFSPGLTRGKAGLAPAVLLAEGEEDFVFLDMTRAGFDLSDRGVTGRPAPGPLDIFAWTERGIYRAGETVHAAALARDGAVEAADDLPLTFIFERPDGVEDRRIVSQGTSLGGHAIELALPENAMRGTWNLRVHADPGQPPITEKMFLVEDFVPDRTEFDLTSADDTVPVGGSTEIALEGRYLYGAPAAGLSLEGEMAIKPTREWARFPGYVFGLADEEGVEALRTPLAGLPETDADGKAVFDVSIDSVPSTTRLLTAELHVQMREASGRAVERSLDIGVEPQTPLIGVRPEFTGGQVEEGGKANFRVIAADPSGERIAMRGLEWSLFKVERHYQWYRNGSSWNYEPITTTSLVREGTVSAAADSQPQISVPVDWGRYRLEVQDPEPGGPMSSVEFEAGWYVEASSTETPDGLEVALDREHYEPGDTAQLKISPRFAGEALITLGAESLQHSMRVSVPSEGTTVDIPVTEDLGAGTYVTATLFRPGETTENRLPMRAIGVRWLEVDPGERELSVDLDTPEKTRPNERLTVPVSLGDLAANEEAYVTLAAVDVGILNLTRYEPPDPADWYFGQRMLGLEIRDIFGRLIDGSLGATGRLRTGGDAGGMTSRGSPPTEELVSFFSDIVRLDEEGRAEIGFDMPQFNGTVRVMAVAWSKGAVGAVAKDVIVRDPVVVTTSQPGFLAPGDESRMLIEVANTDGPAGDYALSVSADGAATVDTSSAPASLALAADGKTSLSLPLVAQEAGTVRLAVSLVHESGLTVEKSASLPVRPGVMPVTTRRTVTLPADGGRLRIDGGLLADRYSEDASVTVNVAPDEAFDIPSLLMSLDRYPYGCSEQVASRALPLLYVNELSKTAGLEPDPDARKRIEKAIAQVLSYQSSAGSFGLWGPGGGDLWLDSYVTEFLTRAREQGFAVPERAMAQALQNLSNALAYDTDVESNGDKIAYALYVLARNQKASVGDLRYYADARLDAFASPLARAQLAAALALYGDVQRAEATFRSALRQAQSTKSNMARSDYGSRLRDAAAMLALAAESRPRPQTVPQMVNFVSDLSSRTQHMSTQDEAWMLLASRALSEASGDIALTVDGAAHEGAFARRLSGTEITADPFAITNVGTEPQDVALTTVAAPRQPLPAGGEGFTIQRSYYHLDGTQANVSEALQNERYVVVLEITEANSWPSRVLVSDLLPAGFEIDNPRLVDSAELDTFPWLGETDAVHTEFRDDRFIAAFERTGDDRNYRLAYVVRAVTPGIYTHPAATVEDMYRPQLSARTATGVLEISSD</sequence>
<dbReference type="InterPro" id="IPR011990">
    <property type="entry name" value="TPR-like_helical_dom_sf"/>
</dbReference>
<dbReference type="InterPro" id="IPR041462">
    <property type="entry name" value="Bact_A2M_MG6"/>
</dbReference>
<evidence type="ECO:0000259" key="5">
    <source>
        <dbReference type="PROSITE" id="PS50948"/>
    </source>
</evidence>
<name>A0ABV8UP11_9PROT</name>
<comment type="similarity">
    <text evidence="1">Belongs to the protease inhibitor I39 (alpha-2-macroglobulin) family. Bacterial alpha-2-macroglobulin subfamily.</text>
</comment>
<dbReference type="Pfam" id="PF17972">
    <property type="entry name" value="bMG5"/>
    <property type="match status" value="1"/>
</dbReference>
<dbReference type="Gene3D" id="2.60.40.1930">
    <property type="match status" value="1"/>
</dbReference>
<dbReference type="Proteomes" id="UP001595799">
    <property type="component" value="Unassembled WGS sequence"/>
</dbReference>
<dbReference type="SUPFAM" id="SSF57414">
    <property type="entry name" value="Hairpin loop containing domain-like"/>
    <property type="match status" value="1"/>
</dbReference>
<dbReference type="Pfam" id="PF21142">
    <property type="entry name" value="A2M_bMG2"/>
    <property type="match status" value="1"/>
</dbReference>
<keyword evidence="4" id="KW-1015">Disulfide bond</keyword>
<reference evidence="7" key="1">
    <citation type="journal article" date="2019" name="Int. J. Syst. Evol. Microbiol.">
        <title>The Global Catalogue of Microorganisms (GCM) 10K type strain sequencing project: providing services to taxonomists for standard genome sequencing and annotation.</title>
        <authorList>
            <consortium name="The Broad Institute Genomics Platform"/>
            <consortium name="The Broad Institute Genome Sequencing Center for Infectious Disease"/>
            <person name="Wu L."/>
            <person name="Ma J."/>
        </authorList>
    </citation>
    <scope>NUCLEOTIDE SEQUENCE [LARGE SCALE GENOMIC DNA]</scope>
    <source>
        <strain evidence="7">CECT 8472</strain>
    </source>
</reference>